<proteinExistence type="predicted"/>
<evidence type="ECO:0000313" key="3">
    <source>
        <dbReference type="Proteomes" id="UP001202328"/>
    </source>
</evidence>
<gene>
    <name evidence="2" type="ORF">MKW98_030658</name>
</gene>
<reference evidence="2" key="1">
    <citation type="submission" date="2022-04" db="EMBL/GenBank/DDBJ databases">
        <title>A functionally conserved STORR gene fusion in Papaver species that diverged 16.8 million years ago.</title>
        <authorList>
            <person name="Catania T."/>
        </authorList>
    </citation>
    <scope>NUCLEOTIDE SEQUENCE</scope>
    <source>
        <strain evidence="2">S-188037</strain>
    </source>
</reference>
<dbReference type="AlphaFoldDB" id="A0AAD4X2J9"/>
<feature type="region of interest" description="Disordered" evidence="1">
    <location>
        <begin position="11"/>
        <end position="42"/>
    </location>
</feature>
<protein>
    <submittedName>
        <fullName evidence="2">Uncharacterized protein</fullName>
    </submittedName>
</protein>
<dbReference type="EMBL" id="JAJJMB010018262">
    <property type="protein sequence ID" value="KAI3830495.1"/>
    <property type="molecule type" value="Genomic_DNA"/>
</dbReference>
<feature type="compositionally biased region" description="Polar residues" evidence="1">
    <location>
        <begin position="11"/>
        <end position="21"/>
    </location>
</feature>
<comment type="caution">
    <text evidence="2">The sequence shown here is derived from an EMBL/GenBank/DDBJ whole genome shotgun (WGS) entry which is preliminary data.</text>
</comment>
<evidence type="ECO:0000256" key="1">
    <source>
        <dbReference type="SAM" id="MobiDB-lite"/>
    </source>
</evidence>
<organism evidence="2 3">
    <name type="scientific">Papaver atlanticum</name>
    <dbReference type="NCBI Taxonomy" id="357466"/>
    <lineage>
        <taxon>Eukaryota</taxon>
        <taxon>Viridiplantae</taxon>
        <taxon>Streptophyta</taxon>
        <taxon>Embryophyta</taxon>
        <taxon>Tracheophyta</taxon>
        <taxon>Spermatophyta</taxon>
        <taxon>Magnoliopsida</taxon>
        <taxon>Ranunculales</taxon>
        <taxon>Papaveraceae</taxon>
        <taxon>Papaveroideae</taxon>
        <taxon>Papaver</taxon>
    </lineage>
</organism>
<accession>A0AAD4X2J9</accession>
<keyword evidence="3" id="KW-1185">Reference proteome</keyword>
<sequence length="79" mass="8751">MVLFEQFSIPSQRFNSGSGSTLPLPPNKTVSSASASMSQGGGRKRTVFSHITSLLLHLITSARRFTLAQDTWFRTEIHK</sequence>
<dbReference type="Proteomes" id="UP001202328">
    <property type="component" value="Unassembled WGS sequence"/>
</dbReference>
<evidence type="ECO:0000313" key="2">
    <source>
        <dbReference type="EMBL" id="KAI3830495.1"/>
    </source>
</evidence>
<name>A0AAD4X2J9_9MAGN</name>